<evidence type="ECO:0000313" key="11">
    <source>
        <dbReference type="RefSeq" id="XP_011506267.1"/>
    </source>
</evidence>
<feature type="region of interest" description="Disordered" evidence="6">
    <location>
        <begin position="387"/>
        <end position="411"/>
    </location>
</feature>
<dbReference type="RefSeq" id="XP_011506266.1">
    <property type="nucleotide sequence ID" value="XM_011507964.1"/>
</dbReference>
<dbReference type="CDD" id="cd14978">
    <property type="entry name" value="7tmA_FMRFamide_R-like"/>
    <property type="match status" value="1"/>
</dbReference>
<comment type="subcellular location">
    <subcellularLocation>
        <location evidence="1">Membrane</location>
    </subcellularLocation>
</comment>
<evidence type="ECO:0000256" key="2">
    <source>
        <dbReference type="ARBA" id="ARBA00010663"/>
    </source>
</evidence>
<organism evidence="9 10">
    <name type="scientific">Ceratosolen solmsi marchali</name>
    <dbReference type="NCBI Taxonomy" id="326594"/>
    <lineage>
        <taxon>Eukaryota</taxon>
        <taxon>Metazoa</taxon>
        <taxon>Ecdysozoa</taxon>
        <taxon>Arthropoda</taxon>
        <taxon>Hexapoda</taxon>
        <taxon>Insecta</taxon>
        <taxon>Pterygota</taxon>
        <taxon>Neoptera</taxon>
        <taxon>Endopterygota</taxon>
        <taxon>Hymenoptera</taxon>
        <taxon>Apocrita</taxon>
        <taxon>Proctotrupomorpha</taxon>
        <taxon>Chalcidoidea</taxon>
        <taxon>Agaonidae</taxon>
        <taxon>Agaoninae</taxon>
        <taxon>Ceratosolen</taxon>
    </lineage>
</organism>
<dbReference type="InterPro" id="IPR017452">
    <property type="entry name" value="GPCR_Rhodpsn_7TM"/>
</dbReference>
<evidence type="ECO:0000256" key="1">
    <source>
        <dbReference type="ARBA" id="ARBA00004370"/>
    </source>
</evidence>
<dbReference type="PROSITE" id="PS50262">
    <property type="entry name" value="G_PROTEIN_RECEP_F1_2"/>
    <property type="match status" value="1"/>
</dbReference>
<keyword evidence="9" id="KW-1185">Reference proteome</keyword>
<dbReference type="InterPro" id="IPR052954">
    <property type="entry name" value="GPCR-Ligand_Int"/>
</dbReference>
<dbReference type="GeneID" id="105368835"/>
<sequence>MIPDYGAEQLAAGARLRLNLTDHNGTTAAPLECSLEVTDGFVEFLIYGLLLNTVSLLGILGNAISTIVLSRPQMKSSINYLLIGLATCDTVLILLAVLVYGLPGIYAYTGYLFHYKFLVYPKIVRYLYPLSTTAHMATVYLTLTVTMERYVAVCHPLKARSLCTYGRARTAIFAIGLFSVIYNLPKLWEVELSEELHWKYNVTIFCIVPTKLRQNKLYIAIYVHWLYFFVCYAFPFAALVIFNAAIYKRVSKANRDLRRLSRHQRREIGLATMLLCVVIVFLVCNVLPLASNVYENVYVNPPTWMIQVGNLLVTFNSGVNFVIYVIFGRKFKRIFMKIFCRVSGETGLDCMGRPSRADSPDFQTNEDSIATNTSNLELRNSIRRLHSGHHHHHHPHHHSLRPSNGSSSRSSVYYPKHSGSFYNGSGKNHKDRTSSLDDTAFC</sequence>
<keyword evidence="3 7" id="KW-0812">Transmembrane</keyword>
<feature type="transmembrane region" description="Helical" evidence="7">
    <location>
        <begin position="81"/>
        <end position="106"/>
    </location>
</feature>
<evidence type="ECO:0000256" key="5">
    <source>
        <dbReference type="ARBA" id="ARBA00023136"/>
    </source>
</evidence>
<evidence type="ECO:0000256" key="6">
    <source>
        <dbReference type="SAM" id="MobiDB-lite"/>
    </source>
</evidence>
<dbReference type="RefSeq" id="XP_011506267.1">
    <property type="nucleotide sequence ID" value="XM_011507965.1"/>
</dbReference>
<dbReference type="KEGG" id="csol:105368835"/>
<accession>A0AAJ6YXR9</accession>
<dbReference type="PANTHER" id="PTHR46641">
    <property type="entry name" value="FMRFAMIDE RECEPTOR-RELATED"/>
    <property type="match status" value="1"/>
</dbReference>
<protein>
    <submittedName>
        <fullName evidence="10 11">FMRFamide receptor-like</fullName>
    </submittedName>
</protein>
<proteinExistence type="inferred from homology"/>
<feature type="domain" description="G-protein coupled receptors family 1 profile" evidence="8">
    <location>
        <begin position="61"/>
        <end position="324"/>
    </location>
</feature>
<keyword evidence="4 7" id="KW-1133">Transmembrane helix</keyword>
<name>A0AAJ6YXR9_9HYME</name>
<feature type="region of interest" description="Disordered" evidence="6">
    <location>
        <begin position="423"/>
        <end position="442"/>
    </location>
</feature>
<evidence type="ECO:0000259" key="8">
    <source>
        <dbReference type="PROSITE" id="PS50262"/>
    </source>
</evidence>
<dbReference type="PANTHER" id="PTHR46641:SF2">
    <property type="entry name" value="FMRFAMIDE RECEPTOR"/>
    <property type="match status" value="1"/>
</dbReference>
<feature type="compositionally biased region" description="Basic residues" evidence="6">
    <location>
        <begin position="387"/>
        <end position="400"/>
    </location>
</feature>
<feature type="compositionally biased region" description="Low complexity" evidence="6">
    <location>
        <begin position="401"/>
        <end position="411"/>
    </location>
</feature>
<dbReference type="InterPro" id="IPR000276">
    <property type="entry name" value="GPCR_Rhodpsn"/>
</dbReference>
<feature type="transmembrane region" description="Helical" evidence="7">
    <location>
        <begin position="308"/>
        <end position="327"/>
    </location>
</feature>
<evidence type="ECO:0000313" key="9">
    <source>
        <dbReference type="Proteomes" id="UP000695007"/>
    </source>
</evidence>
<dbReference type="Proteomes" id="UP000695007">
    <property type="component" value="Unplaced"/>
</dbReference>
<reference evidence="10 11" key="1">
    <citation type="submission" date="2025-04" db="UniProtKB">
        <authorList>
            <consortium name="RefSeq"/>
        </authorList>
    </citation>
    <scope>IDENTIFICATION</scope>
</reference>
<evidence type="ECO:0000256" key="3">
    <source>
        <dbReference type="ARBA" id="ARBA00022692"/>
    </source>
</evidence>
<feature type="transmembrane region" description="Helical" evidence="7">
    <location>
        <begin position="44"/>
        <end position="69"/>
    </location>
</feature>
<dbReference type="SUPFAM" id="SSF81321">
    <property type="entry name" value="Family A G protein-coupled receptor-like"/>
    <property type="match status" value="1"/>
</dbReference>
<evidence type="ECO:0000256" key="4">
    <source>
        <dbReference type="ARBA" id="ARBA00022989"/>
    </source>
</evidence>
<dbReference type="GO" id="GO:0004930">
    <property type="term" value="F:G protein-coupled receptor activity"/>
    <property type="evidence" value="ECO:0007669"/>
    <property type="project" value="InterPro"/>
</dbReference>
<feature type="transmembrane region" description="Helical" evidence="7">
    <location>
        <begin position="225"/>
        <end position="247"/>
    </location>
</feature>
<feature type="transmembrane region" description="Helical" evidence="7">
    <location>
        <begin position="168"/>
        <end position="185"/>
    </location>
</feature>
<dbReference type="Gene3D" id="1.20.1070.10">
    <property type="entry name" value="Rhodopsin 7-helix transmembrane proteins"/>
    <property type="match status" value="1"/>
</dbReference>
<evidence type="ECO:0000313" key="10">
    <source>
        <dbReference type="RefSeq" id="XP_011506266.1"/>
    </source>
</evidence>
<dbReference type="PRINTS" id="PR00237">
    <property type="entry name" value="GPCRRHODOPSN"/>
</dbReference>
<dbReference type="GO" id="GO:0016020">
    <property type="term" value="C:membrane"/>
    <property type="evidence" value="ECO:0007669"/>
    <property type="project" value="UniProtKB-SubCell"/>
</dbReference>
<feature type="transmembrane region" description="Helical" evidence="7">
    <location>
        <begin position="268"/>
        <end position="288"/>
    </location>
</feature>
<dbReference type="CTD" id="38357"/>
<keyword evidence="5 7" id="KW-0472">Membrane</keyword>
<gene>
    <name evidence="10 11" type="primary">LOC105368835</name>
</gene>
<feature type="transmembrane region" description="Helical" evidence="7">
    <location>
        <begin position="126"/>
        <end position="147"/>
    </location>
</feature>
<dbReference type="AlphaFoldDB" id="A0AAJ6YXR9"/>
<evidence type="ECO:0000256" key="7">
    <source>
        <dbReference type="SAM" id="Phobius"/>
    </source>
</evidence>
<comment type="similarity">
    <text evidence="2">Belongs to the G-protein coupled receptor 1 family.</text>
</comment>
<dbReference type="Pfam" id="PF00001">
    <property type="entry name" value="7tm_1"/>
    <property type="match status" value="1"/>
</dbReference>